<keyword evidence="1" id="KW-0443">Lipid metabolism</keyword>
<organism evidence="4 5">
    <name type="scientific">Symbiodinium natans</name>
    <dbReference type="NCBI Taxonomy" id="878477"/>
    <lineage>
        <taxon>Eukaryota</taxon>
        <taxon>Sar</taxon>
        <taxon>Alveolata</taxon>
        <taxon>Dinophyceae</taxon>
        <taxon>Suessiales</taxon>
        <taxon>Symbiodiniaceae</taxon>
        <taxon>Symbiodinium</taxon>
    </lineage>
</organism>
<feature type="compositionally biased region" description="Basic and acidic residues" evidence="2">
    <location>
        <begin position="57"/>
        <end position="66"/>
    </location>
</feature>
<dbReference type="InterPro" id="IPR016035">
    <property type="entry name" value="Acyl_Trfase/lysoPLipase"/>
</dbReference>
<evidence type="ECO:0000256" key="1">
    <source>
        <dbReference type="ARBA" id="ARBA00023098"/>
    </source>
</evidence>
<comment type="caution">
    <text evidence="4">The sequence shown here is derived from an EMBL/GenBank/DDBJ whole genome shotgun (WGS) entry which is preliminary data.</text>
</comment>
<dbReference type="Pfam" id="PF01734">
    <property type="entry name" value="Patatin"/>
    <property type="match status" value="1"/>
</dbReference>
<feature type="region of interest" description="Disordered" evidence="2">
    <location>
        <begin position="53"/>
        <end position="78"/>
    </location>
</feature>
<accession>A0A812UFT3</accession>
<feature type="compositionally biased region" description="Basic and acidic residues" evidence="2">
    <location>
        <begin position="277"/>
        <end position="293"/>
    </location>
</feature>
<reference evidence="4" key="1">
    <citation type="submission" date="2021-02" db="EMBL/GenBank/DDBJ databases">
        <authorList>
            <person name="Dougan E. K."/>
            <person name="Rhodes N."/>
            <person name="Thang M."/>
            <person name="Chan C."/>
        </authorList>
    </citation>
    <scope>NUCLEOTIDE SEQUENCE</scope>
</reference>
<protein>
    <recommendedName>
        <fullName evidence="3">PNPLA domain-containing protein</fullName>
    </recommendedName>
</protein>
<dbReference type="SUPFAM" id="SSF52151">
    <property type="entry name" value="FabD/lysophospholipase-like"/>
    <property type="match status" value="1"/>
</dbReference>
<evidence type="ECO:0000259" key="3">
    <source>
        <dbReference type="Pfam" id="PF01734"/>
    </source>
</evidence>
<dbReference type="GO" id="GO:0006629">
    <property type="term" value="P:lipid metabolic process"/>
    <property type="evidence" value="ECO:0007669"/>
    <property type="project" value="UniProtKB-KW"/>
</dbReference>
<sequence length="327" mass="34866">MSFRVYFPEGTGEGDRATVCTGTASGTANWAPTVGVAAVAAAAAVNRGRRDRLSRRALAERGEAPRQSKTSRSAVTEKLVTSIDPSAGPEGTYQVGIDFKNWLQSAEEELEVDGLRVEGHIPAWLRGNLAPALGDILPSVNTARLPSCFNMLSETTDEEEDLEESVPSGLNRCLEERDVFAEEEALLQPRRERGVPGAGQILPSERERGLEDFAVAFGGGGVRSGAFCSGALWALAEAGRLRHVTHLSSVSGGSIAASGFASFLVARQPTGIQVQGKETEPEATDRWYRDPRLKGGGLASLEPPKSEERRAQSEAARLAQPSVIRVA</sequence>
<evidence type="ECO:0000256" key="2">
    <source>
        <dbReference type="SAM" id="MobiDB-lite"/>
    </source>
</evidence>
<gene>
    <name evidence="4" type="ORF">SNAT2548_LOCUS32660</name>
</gene>
<name>A0A812UFT3_9DINO</name>
<feature type="region of interest" description="Disordered" evidence="2">
    <location>
        <begin position="272"/>
        <end position="327"/>
    </location>
</feature>
<dbReference type="Proteomes" id="UP000604046">
    <property type="component" value="Unassembled WGS sequence"/>
</dbReference>
<evidence type="ECO:0000313" key="5">
    <source>
        <dbReference type="Proteomes" id="UP000604046"/>
    </source>
</evidence>
<keyword evidence="5" id="KW-1185">Reference proteome</keyword>
<dbReference type="AlphaFoldDB" id="A0A812UFT3"/>
<dbReference type="EMBL" id="CAJNDS010002721">
    <property type="protein sequence ID" value="CAE7573029.1"/>
    <property type="molecule type" value="Genomic_DNA"/>
</dbReference>
<evidence type="ECO:0000313" key="4">
    <source>
        <dbReference type="EMBL" id="CAE7573029.1"/>
    </source>
</evidence>
<dbReference type="Gene3D" id="3.40.1090.10">
    <property type="entry name" value="Cytosolic phospholipase A2 catalytic domain"/>
    <property type="match status" value="1"/>
</dbReference>
<feature type="domain" description="PNPLA" evidence="3">
    <location>
        <begin position="216"/>
        <end position="263"/>
    </location>
</feature>
<dbReference type="InterPro" id="IPR002641">
    <property type="entry name" value="PNPLA_dom"/>
</dbReference>
<proteinExistence type="predicted"/>